<keyword evidence="4" id="KW-1185">Reference proteome</keyword>
<sequence>MSAIKLNEIQDSKLNIKAKEQTKPKNSTEKDVIKPQKIEISTTTNIKDLTNNVQEKVADKDVTGQDNSNNPDTGENLSKSNTIDNKGDNSCEENSIILKILEIKSQIEKIEMDIRSKTKDKLLVESKIIEETLLQYIIKLDNIDTNSLDKVRDLRKKTILYTQDCLKLFDSKVR</sequence>
<evidence type="ECO:0000313" key="3">
    <source>
        <dbReference type="EMBL" id="CAH1106687.1"/>
    </source>
</evidence>
<evidence type="ECO:0000259" key="2">
    <source>
        <dbReference type="Pfam" id="PF02179"/>
    </source>
</evidence>
<dbReference type="AlphaFoldDB" id="A0A9P0GEQ1"/>
<feature type="region of interest" description="Disordered" evidence="1">
    <location>
        <begin position="51"/>
        <end position="87"/>
    </location>
</feature>
<dbReference type="Gene3D" id="1.20.58.120">
    <property type="entry name" value="BAG domain"/>
    <property type="match status" value="1"/>
</dbReference>
<dbReference type="InterPro" id="IPR036533">
    <property type="entry name" value="BAG_dom_sf"/>
</dbReference>
<evidence type="ECO:0000313" key="4">
    <source>
        <dbReference type="Proteomes" id="UP001153636"/>
    </source>
</evidence>
<accession>A0A9P0GEQ1</accession>
<dbReference type="Pfam" id="PF02179">
    <property type="entry name" value="BAG"/>
    <property type="match status" value="1"/>
</dbReference>
<gene>
    <name evidence="3" type="ORF">PSYICH_LOCUS7181</name>
</gene>
<dbReference type="EMBL" id="OV651814">
    <property type="protein sequence ID" value="CAH1106687.1"/>
    <property type="molecule type" value="Genomic_DNA"/>
</dbReference>
<evidence type="ECO:0000256" key="1">
    <source>
        <dbReference type="SAM" id="MobiDB-lite"/>
    </source>
</evidence>
<dbReference type="OrthoDB" id="333905at2759"/>
<organism evidence="3 4">
    <name type="scientific">Psylliodes chrysocephalus</name>
    <dbReference type="NCBI Taxonomy" id="3402493"/>
    <lineage>
        <taxon>Eukaryota</taxon>
        <taxon>Metazoa</taxon>
        <taxon>Ecdysozoa</taxon>
        <taxon>Arthropoda</taxon>
        <taxon>Hexapoda</taxon>
        <taxon>Insecta</taxon>
        <taxon>Pterygota</taxon>
        <taxon>Neoptera</taxon>
        <taxon>Endopterygota</taxon>
        <taxon>Coleoptera</taxon>
        <taxon>Polyphaga</taxon>
        <taxon>Cucujiformia</taxon>
        <taxon>Chrysomeloidea</taxon>
        <taxon>Chrysomelidae</taxon>
        <taxon>Galerucinae</taxon>
        <taxon>Alticini</taxon>
        <taxon>Psylliodes</taxon>
    </lineage>
</organism>
<dbReference type="Proteomes" id="UP001153636">
    <property type="component" value="Chromosome 2"/>
</dbReference>
<dbReference type="GO" id="GO:0051087">
    <property type="term" value="F:protein-folding chaperone binding"/>
    <property type="evidence" value="ECO:0007669"/>
    <property type="project" value="InterPro"/>
</dbReference>
<feature type="compositionally biased region" description="Polar residues" evidence="1">
    <location>
        <begin position="64"/>
        <end position="84"/>
    </location>
</feature>
<dbReference type="InterPro" id="IPR003103">
    <property type="entry name" value="BAG_domain"/>
</dbReference>
<name>A0A9P0GEQ1_9CUCU</name>
<feature type="domain" description="BAG" evidence="2">
    <location>
        <begin position="99"/>
        <end position="172"/>
    </location>
</feature>
<dbReference type="SUPFAM" id="SSF63491">
    <property type="entry name" value="BAG domain"/>
    <property type="match status" value="1"/>
</dbReference>
<protein>
    <recommendedName>
        <fullName evidence="2">BAG domain-containing protein</fullName>
    </recommendedName>
</protein>
<feature type="compositionally biased region" description="Basic and acidic residues" evidence="1">
    <location>
        <begin position="17"/>
        <end position="34"/>
    </location>
</feature>
<reference evidence="3" key="1">
    <citation type="submission" date="2022-01" db="EMBL/GenBank/DDBJ databases">
        <authorList>
            <person name="King R."/>
        </authorList>
    </citation>
    <scope>NUCLEOTIDE SEQUENCE</scope>
</reference>
<feature type="region of interest" description="Disordered" evidence="1">
    <location>
        <begin position="12"/>
        <end position="34"/>
    </location>
</feature>
<proteinExistence type="predicted"/>